<keyword evidence="13" id="KW-1185">Reference proteome</keyword>
<evidence type="ECO:0000256" key="1">
    <source>
        <dbReference type="ARBA" id="ARBA00001917"/>
    </source>
</evidence>
<comment type="similarity">
    <text evidence="3">In the N-terminal section; belongs to the NADH:flavin oxidoreductase/NADH oxidase family.</text>
</comment>
<dbReference type="OrthoDB" id="24876at2157"/>
<dbReference type="GO" id="GO:0016491">
    <property type="term" value="F:oxidoreductase activity"/>
    <property type="evidence" value="ECO:0007669"/>
    <property type="project" value="UniProtKB-KW"/>
</dbReference>
<dbReference type="STRING" id="410359.Pcal_1513"/>
<keyword evidence="8" id="KW-0408">Iron</keyword>
<protein>
    <submittedName>
        <fullName evidence="12">NADH:flavin oxidoreductase/NADH oxidase</fullName>
    </submittedName>
</protein>
<dbReference type="InterPro" id="IPR013785">
    <property type="entry name" value="Aldolase_TIM"/>
</dbReference>
<reference evidence="12" key="1">
    <citation type="submission" date="2007-02" db="EMBL/GenBank/DDBJ databases">
        <title>Complete sequence of Pyrobaculum calidifontis JCM 11548.</title>
        <authorList>
            <consortium name="US DOE Joint Genome Institute"/>
            <person name="Copeland A."/>
            <person name="Lucas S."/>
            <person name="Lapidus A."/>
            <person name="Barry K."/>
            <person name="Glavina del Rio T."/>
            <person name="Dalin E."/>
            <person name="Tice H."/>
            <person name="Pitluck S."/>
            <person name="Chain P."/>
            <person name="Malfatti S."/>
            <person name="Shin M."/>
            <person name="Vergez L."/>
            <person name="Schmutz J."/>
            <person name="Larimer F."/>
            <person name="Land M."/>
            <person name="Hauser L."/>
            <person name="Kyrpides N."/>
            <person name="Mikhailova N."/>
            <person name="Cozen A.E."/>
            <person name="Fitz-Gibbon S.T."/>
            <person name="House C.H."/>
            <person name="Saltikov C."/>
            <person name="Lowe T.M."/>
            <person name="Richardson P."/>
        </authorList>
    </citation>
    <scope>NUCLEOTIDE SEQUENCE [LARGE SCALE GENOMIC DNA]</scope>
    <source>
        <strain evidence="12">JCM 11548</strain>
    </source>
</reference>
<dbReference type="EMBL" id="CP000561">
    <property type="protein sequence ID" value="ABO08932.1"/>
    <property type="molecule type" value="Genomic_DNA"/>
</dbReference>
<keyword evidence="9" id="KW-0411">Iron-sulfur</keyword>
<dbReference type="CDD" id="cd02803">
    <property type="entry name" value="OYE_like_FMN_family"/>
    <property type="match status" value="1"/>
</dbReference>
<dbReference type="KEGG" id="pcl:Pcal_1513"/>
<feature type="domain" description="NADH:flavin oxidoreductase/NADH oxidase N-terminal" evidence="10">
    <location>
        <begin position="10"/>
        <end position="330"/>
    </location>
</feature>
<dbReference type="InterPro" id="IPR023753">
    <property type="entry name" value="FAD/NAD-binding_dom"/>
</dbReference>
<evidence type="ECO:0000259" key="10">
    <source>
        <dbReference type="Pfam" id="PF00724"/>
    </source>
</evidence>
<dbReference type="InterPro" id="IPR036188">
    <property type="entry name" value="FAD/NAD-bd_sf"/>
</dbReference>
<dbReference type="HOGENOM" id="CLU_012153_1_2_2"/>
<dbReference type="eggNOG" id="arCOG00615">
    <property type="taxonomic scope" value="Archaea"/>
</dbReference>
<keyword evidence="7" id="KW-0560">Oxidoreductase</keyword>
<evidence type="ECO:0000313" key="13">
    <source>
        <dbReference type="Proteomes" id="UP000001431"/>
    </source>
</evidence>
<dbReference type="SUPFAM" id="SSF51905">
    <property type="entry name" value="FAD/NAD(P)-binding domain"/>
    <property type="match status" value="1"/>
</dbReference>
<keyword evidence="4" id="KW-0285">Flavoprotein</keyword>
<dbReference type="SUPFAM" id="SSF51395">
    <property type="entry name" value="FMN-linked oxidoreductases"/>
    <property type="match status" value="1"/>
</dbReference>
<evidence type="ECO:0000313" key="12">
    <source>
        <dbReference type="EMBL" id="ABO08932.1"/>
    </source>
</evidence>
<dbReference type="Gene3D" id="3.40.50.720">
    <property type="entry name" value="NAD(P)-binding Rossmann-like Domain"/>
    <property type="match status" value="1"/>
</dbReference>
<dbReference type="InterPro" id="IPR001155">
    <property type="entry name" value="OxRdtase_FMN_N"/>
</dbReference>
<dbReference type="GO" id="GO:0046872">
    <property type="term" value="F:metal ion binding"/>
    <property type="evidence" value="ECO:0007669"/>
    <property type="project" value="UniProtKB-KW"/>
</dbReference>
<evidence type="ECO:0000256" key="9">
    <source>
        <dbReference type="ARBA" id="ARBA00023014"/>
    </source>
</evidence>
<dbReference type="RefSeq" id="WP_011850190.1">
    <property type="nucleotide sequence ID" value="NC_009073.1"/>
</dbReference>
<evidence type="ECO:0000256" key="5">
    <source>
        <dbReference type="ARBA" id="ARBA00022643"/>
    </source>
</evidence>
<name>A3MWB5_PYRCJ</name>
<organism evidence="12 13">
    <name type="scientific">Pyrobaculum calidifontis (strain DSM 21063 / JCM 11548 / VA1)</name>
    <dbReference type="NCBI Taxonomy" id="410359"/>
    <lineage>
        <taxon>Archaea</taxon>
        <taxon>Thermoproteota</taxon>
        <taxon>Thermoprotei</taxon>
        <taxon>Thermoproteales</taxon>
        <taxon>Thermoproteaceae</taxon>
        <taxon>Pyrobaculum</taxon>
    </lineage>
</organism>
<feature type="domain" description="FAD/NAD(P)-binding" evidence="11">
    <location>
        <begin position="375"/>
        <end position="606"/>
    </location>
</feature>
<dbReference type="PANTHER" id="PTHR42917:SF2">
    <property type="entry name" value="2,4-DIENOYL-COA REDUCTASE [(2E)-ENOYL-COA-PRODUCING]"/>
    <property type="match status" value="1"/>
</dbReference>
<dbReference type="GO" id="GO:0051536">
    <property type="term" value="F:iron-sulfur cluster binding"/>
    <property type="evidence" value="ECO:0007669"/>
    <property type="project" value="UniProtKB-KW"/>
</dbReference>
<dbReference type="PANTHER" id="PTHR42917">
    <property type="entry name" value="2,4-DIENOYL-COA REDUCTASE"/>
    <property type="match status" value="1"/>
</dbReference>
<dbReference type="Proteomes" id="UP000001431">
    <property type="component" value="Chromosome"/>
</dbReference>
<dbReference type="GO" id="GO:0010181">
    <property type="term" value="F:FMN binding"/>
    <property type="evidence" value="ECO:0007669"/>
    <property type="project" value="InterPro"/>
</dbReference>
<evidence type="ECO:0000256" key="6">
    <source>
        <dbReference type="ARBA" id="ARBA00022723"/>
    </source>
</evidence>
<gene>
    <name evidence="12" type="ordered locus">Pcal_1513</name>
</gene>
<dbReference type="PRINTS" id="PR00368">
    <property type="entry name" value="FADPNR"/>
</dbReference>
<sequence length="632" mass="68436">MKLFEEGFIAGVRVPNRIVVAPLGAGLAQNGFVTPALIQHYVELAEAEPGLVVVEGAAVSEDARDSHGMLAIYDDAFVGGLSLLVDEIKARGPRVAIQLLHPGGAASPRVRGNVPVAPTAMEYLLFVHGRHAFKAHARELTREEIKRLVEKFAEAAGRAKDAGFDFVQINAGHGWLFSQFLSPRTNKRSDEYGGPIENRIRFAIEVAEAVKSQGIPPIFRIDAVNPAYGGVTEEEVLYFAKRLEEAGAAAIEASGGPAPISPAVFPQGLFLEGAAKLKKALKIPVIAIGALDHDLANKALEEGLADFVAFGRAFIADPQWPIKLRQGRPEDIRPCVRCNECIDRGFSLRQLPPKCAVNPQFLRFAKPKPPTHVKTVVVVGGGPAGMEAARVAAERGHRVVLYEQSHQLGGNLIPATASPFKQDLRRYLEWLRRQVHKAGVEVRLGTRPTPEEILSQRPDAVILALGSEPATPNIPGIEQGVYAVDVLLGKAKAQGRVVVLGGGRVGGETALHLALEGAQVAIVEILPDIMTDLERSYRLAMLGELKRRGVSIYTNFRTLEVRPGRLYGLHNGNPVEVPFDTLVIATGMRPRDTAPYRALAKHGVEVYEVGDCVRPRNLYAAVHEAYNVASRL</sequence>
<dbReference type="Gene3D" id="3.20.20.70">
    <property type="entry name" value="Aldolase class I"/>
    <property type="match status" value="1"/>
</dbReference>
<evidence type="ECO:0000256" key="8">
    <source>
        <dbReference type="ARBA" id="ARBA00023004"/>
    </source>
</evidence>
<dbReference type="Gene3D" id="3.50.50.60">
    <property type="entry name" value="FAD/NAD(P)-binding domain"/>
    <property type="match status" value="1"/>
</dbReference>
<dbReference type="GeneID" id="4909213"/>
<dbReference type="Pfam" id="PF07992">
    <property type="entry name" value="Pyr_redox_2"/>
    <property type="match status" value="1"/>
</dbReference>
<proteinExistence type="inferred from homology"/>
<evidence type="ECO:0000256" key="2">
    <source>
        <dbReference type="ARBA" id="ARBA00001966"/>
    </source>
</evidence>
<keyword evidence="6" id="KW-0479">Metal-binding</keyword>
<evidence type="ECO:0000256" key="7">
    <source>
        <dbReference type="ARBA" id="ARBA00023002"/>
    </source>
</evidence>
<comment type="cofactor">
    <cofactor evidence="2">
        <name>[4Fe-4S] cluster</name>
        <dbReference type="ChEBI" id="CHEBI:49883"/>
    </cofactor>
</comment>
<evidence type="ECO:0000259" key="11">
    <source>
        <dbReference type="Pfam" id="PF07992"/>
    </source>
</evidence>
<dbReference type="InterPro" id="IPR051793">
    <property type="entry name" value="NADH:flavin_oxidoreductase"/>
</dbReference>
<accession>A3MWB5</accession>
<comment type="cofactor">
    <cofactor evidence="1">
        <name>FMN</name>
        <dbReference type="ChEBI" id="CHEBI:58210"/>
    </cofactor>
</comment>
<keyword evidence="5" id="KW-0288">FMN</keyword>
<dbReference type="Pfam" id="PF00724">
    <property type="entry name" value="Oxidored_FMN"/>
    <property type="match status" value="1"/>
</dbReference>
<dbReference type="AlphaFoldDB" id="A3MWB5"/>
<evidence type="ECO:0000256" key="4">
    <source>
        <dbReference type="ARBA" id="ARBA00022630"/>
    </source>
</evidence>
<evidence type="ECO:0000256" key="3">
    <source>
        <dbReference type="ARBA" id="ARBA00011048"/>
    </source>
</evidence>